<name>A0A8J7QCV3_9BACT</name>
<sequence>MNYWVPLFITRDQIGDSLNRLLTDAQQNGTLQCLSEDPPGRGEPRWLGRAPIQLDFDDRGPLLFCNRPRQLFDHLAVVPNPTLAISDLSGAQRNRCHGKVFEFQGHFLEITRFNAHEDMGPPHDTLAHHLLQLTLTHRAPGAQPGSRPIQTEGVGKHPLFYDPLLFGGDADSVINLLNRMEGAQAPDDLVMLPPMRCEYEDTWFAPRYRRLRRAMDKVFLKTGPSLAVALWRLADRPAWRDLLLDGARLGHRRNTKLSEAVLFLPEQAAELPGAAWRRRLLKDPDAMPGDPAARLLWCRLADDIRGAVDAVVPAAGKGNWSDQAPRGYRNQGQRETGTFQKYRALADAWRDPDNTLSQAVLHPAAGPAGQPPDHDLADLLFLRRLWQTGDPDDETRRNLLLALLPAMLKRNFTLMDHLDEQAATWHWFIDYQPGEARVRYRDPCAVDLSFYQLLFPRGTCFQPGGTARLDAEPARLDQIHFTLG</sequence>
<keyword evidence="2" id="KW-1185">Reference proteome</keyword>
<evidence type="ECO:0000313" key="2">
    <source>
        <dbReference type="Proteomes" id="UP000664417"/>
    </source>
</evidence>
<protein>
    <submittedName>
        <fullName evidence="1">Uncharacterized protein</fullName>
    </submittedName>
</protein>
<dbReference type="Proteomes" id="UP000664417">
    <property type="component" value="Unassembled WGS sequence"/>
</dbReference>
<evidence type="ECO:0000313" key="1">
    <source>
        <dbReference type="EMBL" id="MBO1321439.1"/>
    </source>
</evidence>
<proteinExistence type="predicted"/>
<gene>
    <name evidence="1" type="ORF">J3U88_23355</name>
</gene>
<comment type="caution">
    <text evidence="1">The sequence shown here is derived from an EMBL/GenBank/DDBJ whole genome shotgun (WGS) entry which is preliminary data.</text>
</comment>
<organism evidence="1 2">
    <name type="scientific">Acanthopleuribacter pedis</name>
    <dbReference type="NCBI Taxonomy" id="442870"/>
    <lineage>
        <taxon>Bacteria</taxon>
        <taxon>Pseudomonadati</taxon>
        <taxon>Acidobacteriota</taxon>
        <taxon>Holophagae</taxon>
        <taxon>Acanthopleuribacterales</taxon>
        <taxon>Acanthopleuribacteraceae</taxon>
        <taxon>Acanthopleuribacter</taxon>
    </lineage>
</organism>
<reference evidence="1" key="1">
    <citation type="submission" date="2021-03" db="EMBL/GenBank/DDBJ databases">
        <authorList>
            <person name="Wang G."/>
        </authorList>
    </citation>
    <scope>NUCLEOTIDE SEQUENCE</scope>
    <source>
        <strain evidence="1">KCTC 12899</strain>
    </source>
</reference>
<dbReference type="AlphaFoldDB" id="A0A8J7QCV3"/>
<dbReference type="RefSeq" id="WP_207861413.1">
    <property type="nucleotide sequence ID" value="NZ_JAFREP010000024.1"/>
</dbReference>
<accession>A0A8J7QCV3</accession>
<dbReference type="EMBL" id="JAFREP010000024">
    <property type="protein sequence ID" value="MBO1321439.1"/>
    <property type="molecule type" value="Genomic_DNA"/>
</dbReference>